<dbReference type="PANTHER" id="PTHR43090:SF2">
    <property type="entry name" value="1-(5-PHOSPHORIBOSYL)-5-[(5-PHOSPHORIBOSYLAMINO)METHYLIDENEAMINO] IMIDAZOLE-4-CARBOXAMIDE ISOMERASE"/>
    <property type="match status" value="1"/>
</dbReference>
<comment type="subcellular location">
    <subcellularLocation>
        <location evidence="2 9 11">Cytoplasm</location>
    </subcellularLocation>
</comment>
<evidence type="ECO:0000313" key="12">
    <source>
        <dbReference type="EMBL" id="MBZ0154996.1"/>
    </source>
</evidence>
<evidence type="ECO:0000256" key="1">
    <source>
        <dbReference type="ARBA" id="ARBA00000901"/>
    </source>
</evidence>
<dbReference type="FunFam" id="3.20.20.70:FF:000009">
    <property type="entry name" value="1-(5-phosphoribosyl)-5-[(5-phosphoribosylamino)methylideneamino] imidazole-4-carboxamide isomerase"/>
    <property type="match status" value="1"/>
</dbReference>
<dbReference type="EC" id="5.3.1.16" evidence="9 11"/>
<evidence type="ECO:0000256" key="7">
    <source>
        <dbReference type="ARBA" id="ARBA00023102"/>
    </source>
</evidence>
<feature type="active site" description="Proton donor" evidence="9">
    <location>
        <position position="129"/>
    </location>
</feature>
<dbReference type="Pfam" id="PF00977">
    <property type="entry name" value="His_biosynth"/>
    <property type="match status" value="1"/>
</dbReference>
<comment type="pathway">
    <text evidence="3 9 11">Amino-acid biosynthesis; L-histidine biosynthesis; L-histidine from 5-phospho-alpha-D-ribose 1-diphosphate: step 4/9.</text>
</comment>
<dbReference type="GO" id="GO:0005737">
    <property type="term" value="C:cytoplasm"/>
    <property type="evidence" value="ECO:0007669"/>
    <property type="project" value="UniProtKB-SubCell"/>
</dbReference>
<dbReference type="GO" id="GO:0003949">
    <property type="term" value="F:1-(5-phosphoribosyl)-5-[(5-phosphoribosylamino)methylideneamino]imidazole-4-carboxamide isomerase activity"/>
    <property type="evidence" value="ECO:0007669"/>
    <property type="project" value="UniProtKB-UniRule"/>
</dbReference>
<dbReference type="GO" id="GO:0000162">
    <property type="term" value="P:L-tryptophan biosynthetic process"/>
    <property type="evidence" value="ECO:0007669"/>
    <property type="project" value="TreeGrafter"/>
</dbReference>
<dbReference type="Gene3D" id="3.20.20.70">
    <property type="entry name" value="Aldolase class I"/>
    <property type="match status" value="1"/>
</dbReference>
<keyword evidence="8 9" id="KW-0413">Isomerase</keyword>
<reference evidence="12" key="2">
    <citation type="submission" date="2021-08" db="EMBL/GenBank/DDBJ databases">
        <authorList>
            <person name="Dalcin Martins P."/>
        </authorList>
    </citation>
    <scope>NUCLEOTIDE SEQUENCE</scope>
    <source>
        <strain evidence="12">MAG_39</strain>
    </source>
</reference>
<dbReference type="InterPro" id="IPR011060">
    <property type="entry name" value="RibuloseP-bd_barrel"/>
</dbReference>
<dbReference type="InterPro" id="IPR044524">
    <property type="entry name" value="Isoase_HisA-like"/>
</dbReference>
<name>A0A953LVL5_9BACT</name>
<dbReference type="AlphaFoldDB" id="A0A953LVL5"/>
<evidence type="ECO:0000256" key="11">
    <source>
        <dbReference type="RuleBase" id="RU003658"/>
    </source>
</evidence>
<protein>
    <recommendedName>
        <fullName evidence="9 11">1-(5-phosphoribosyl)-5-[(5-phosphoribosylamino)methylideneamino] imidazole-4-carboxamide isomerase</fullName>
        <ecNumber evidence="9 11">5.3.1.16</ecNumber>
    </recommendedName>
    <alternativeName>
        <fullName evidence="9">Phosphoribosylformimino-5-aminoimidazole carboxamide ribotide isomerase</fullName>
    </alternativeName>
</protein>
<comment type="caution">
    <text evidence="12">The sequence shown here is derived from an EMBL/GenBank/DDBJ whole genome shotgun (WGS) entry which is preliminary data.</text>
</comment>
<evidence type="ECO:0000256" key="9">
    <source>
        <dbReference type="HAMAP-Rule" id="MF_01014"/>
    </source>
</evidence>
<dbReference type="InterPro" id="IPR013785">
    <property type="entry name" value="Aldolase_TIM"/>
</dbReference>
<accession>A0A953LVL5</accession>
<evidence type="ECO:0000256" key="5">
    <source>
        <dbReference type="ARBA" id="ARBA00022490"/>
    </source>
</evidence>
<evidence type="ECO:0000313" key="13">
    <source>
        <dbReference type="Proteomes" id="UP000705867"/>
    </source>
</evidence>
<dbReference type="HAMAP" id="MF_01014">
    <property type="entry name" value="HisA"/>
    <property type="match status" value="1"/>
</dbReference>
<evidence type="ECO:0000256" key="8">
    <source>
        <dbReference type="ARBA" id="ARBA00023235"/>
    </source>
</evidence>
<keyword evidence="7 9" id="KW-0368">Histidine biosynthesis</keyword>
<dbReference type="PANTHER" id="PTHR43090">
    <property type="entry name" value="1-(5-PHOSPHORIBOSYL)-5-[(5-PHOSPHORIBOSYLAMINO)METHYLIDENEAMINO] IMIDAZOLE-4-CARBOXAMIDE ISOMERASE"/>
    <property type="match status" value="1"/>
</dbReference>
<keyword evidence="5 9" id="KW-0963">Cytoplasm</keyword>
<organism evidence="12 13">
    <name type="scientific">Candidatus Nitrobium versatile</name>
    <dbReference type="NCBI Taxonomy" id="2884831"/>
    <lineage>
        <taxon>Bacteria</taxon>
        <taxon>Pseudomonadati</taxon>
        <taxon>Nitrospirota</taxon>
        <taxon>Nitrospiria</taxon>
        <taxon>Nitrospirales</taxon>
        <taxon>Nitrospiraceae</taxon>
        <taxon>Candidatus Nitrobium</taxon>
    </lineage>
</organism>
<keyword evidence="6 9" id="KW-0028">Amino-acid biosynthesis</keyword>
<dbReference type="NCBIfam" id="TIGR00007">
    <property type="entry name" value="1-(5-phosphoribosyl)-5-[(5-phosphoribosylamino)methylideneamino]imidazole-4-carboxamide isomerase"/>
    <property type="match status" value="1"/>
</dbReference>
<dbReference type="CDD" id="cd04732">
    <property type="entry name" value="HisA"/>
    <property type="match status" value="1"/>
</dbReference>
<comment type="catalytic activity">
    <reaction evidence="1 9 11">
        <text>1-(5-phospho-beta-D-ribosyl)-5-[(5-phospho-beta-D-ribosylamino)methylideneamino]imidazole-4-carboxamide = 5-[(5-phospho-1-deoxy-D-ribulos-1-ylimino)methylamino]-1-(5-phospho-beta-D-ribosyl)imidazole-4-carboxamide</text>
        <dbReference type="Rhea" id="RHEA:15469"/>
        <dbReference type="ChEBI" id="CHEBI:58435"/>
        <dbReference type="ChEBI" id="CHEBI:58525"/>
        <dbReference type="EC" id="5.3.1.16"/>
    </reaction>
</comment>
<evidence type="ECO:0000256" key="6">
    <source>
        <dbReference type="ARBA" id="ARBA00022605"/>
    </source>
</evidence>
<evidence type="ECO:0000256" key="2">
    <source>
        <dbReference type="ARBA" id="ARBA00004496"/>
    </source>
</evidence>
<proteinExistence type="inferred from homology"/>
<feature type="active site" description="Proton acceptor" evidence="9">
    <location>
        <position position="8"/>
    </location>
</feature>
<dbReference type="NCBIfam" id="NF010112">
    <property type="entry name" value="PRK13585.1"/>
    <property type="match status" value="1"/>
</dbReference>
<evidence type="ECO:0000256" key="3">
    <source>
        <dbReference type="ARBA" id="ARBA00005133"/>
    </source>
</evidence>
<comment type="similarity">
    <text evidence="4 9 10">Belongs to the HisA/HisF family.</text>
</comment>
<evidence type="ECO:0000256" key="4">
    <source>
        <dbReference type="ARBA" id="ARBA00009667"/>
    </source>
</evidence>
<dbReference type="InterPro" id="IPR006062">
    <property type="entry name" value="His_biosynth"/>
</dbReference>
<dbReference type="Proteomes" id="UP000705867">
    <property type="component" value="Unassembled WGS sequence"/>
</dbReference>
<sequence length="240" mass="25822">MLVIPAIDLKDGQCVRLLQGKEKEKTVYSDDPASTAKKWESCGARLLHVVDLDGAFTGNQRNIDSIRAIREAVSMEIEVGGGIRDLARIDLLVSLGIDRVILGTVAIEKPDLVQEACRKHPGKVLVGIDAKDGFAAVKGWVEVTRVKARELALSMQGYGAAGIIYTDIAKDGMMSGPNIEATREMVDALEIPVIASGGVSSLGDIERLMQIENLWGTITGKALYSGALDLKEAIQRVHSK</sequence>
<evidence type="ECO:0000256" key="10">
    <source>
        <dbReference type="RuleBase" id="RU003657"/>
    </source>
</evidence>
<dbReference type="EMBL" id="JAIOIV010000017">
    <property type="protein sequence ID" value="MBZ0154996.1"/>
    <property type="molecule type" value="Genomic_DNA"/>
</dbReference>
<gene>
    <name evidence="9 12" type="primary">hisA</name>
    <name evidence="12" type="ORF">K8I29_02125</name>
</gene>
<dbReference type="GO" id="GO:0000105">
    <property type="term" value="P:L-histidine biosynthetic process"/>
    <property type="evidence" value="ECO:0007669"/>
    <property type="project" value="UniProtKB-UniRule"/>
</dbReference>
<dbReference type="InterPro" id="IPR006063">
    <property type="entry name" value="HisA_bact_arch"/>
</dbReference>
<dbReference type="InterPro" id="IPR023016">
    <property type="entry name" value="HisA/PriA"/>
</dbReference>
<reference evidence="12" key="1">
    <citation type="journal article" date="2021" name="bioRxiv">
        <title>Unraveling nitrogen, sulfur and carbon metabolic pathways and microbial community transcriptional responses to substrate deprivation and toxicity stresses in a bioreactor mimicking anoxic brackish coastal sediment conditions.</title>
        <authorList>
            <person name="Martins P.D."/>
            <person name="Echeveste M.J."/>
            <person name="Arshad A."/>
            <person name="Kurth J."/>
            <person name="Ouboter H."/>
            <person name="Jetten M.S.M."/>
            <person name="Welte C.U."/>
        </authorList>
    </citation>
    <scope>NUCLEOTIDE SEQUENCE</scope>
    <source>
        <strain evidence="12">MAG_39</strain>
    </source>
</reference>
<dbReference type="SUPFAM" id="SSF51366">
    <property type="entry name" value="Ribulose-phoshate binding barrel"/>
    <property type="match status" value="1"/>
</dbReference>